<evidence type="ECO:0000259" key="7">
    <source>
        <dbReference type="PROSITE" id="PS51012"/>
    </source>
</evidence>
<evidence type="ECO:0000313" key="8">
    <source>
        <dbReference type="EMBL" id="MQS98681.1"/>
    </source>
</evidence>
<dbReference type="GO" id="GO:0140359">
    <property type="term" value="F:ABC-type transporter activity"/>
    <property type="evidence" value="ECO:0007669"/>
    <property type="project" value="InterPro"/>
</dbReference>
<dbReference type="AlphaFoldDB" id="A0A646K950"/>
<evidence type="ECO:0000256" key="4">
    <source>
        <dbReference type="ARBA" id="ARBA00023136"/>
    </source>
</evidence>
<proteinExistence type="inferred from homology"/>
<keyword evidence="5" id="KW-0046">Antibiotic resistance</keyword>
<dbReference type="OrthoDB" id="3370990at2"/>
<feature type="domain" description="ABC transmembrane type-2" evidence="7">
    <location>
        <begin position="24"/>
        <end position="260"/>
    </location>
</feature>
<dbReference type="PIRSF" id="PIRSF006648">
    <property type="entry name" value="DrrB"/>
    <property type="match status" value="1"/>
</dbReference>
<feature type="transmembrane region" description="Helical" evidence="6">
    <location>
        <begin position="59"/>
        <end position="82"/>
    </location>
</feature>
<evidence type="ECO:0000256" key="3">
    <source>
        <dbReference type="ARBA" id="ARBA00022989"/>
    </source>
</evidence>
<dbReference type="InterPro" id="IPR000412">
    <property type="entry name" value="ABC_2_transport"/>
</dbReference>
<keyword evidence="2 6" id="KW-0812">Transmembrane</keyword>
<reference evidence="8 9" key="1">
    <citation type="submission" date="2019-05" db="EMBL/GenBank/DDBJ databases">
        <title>Comparative genomics and metabolomics analyses of clavulanic acid producing Streptomyces species provides insight into specialized metabolism and evolution of beta-lactam biosynthetic gene clusters.</title>
        <authorList>
            <person name="Moore M.A."/>
            <person name="Cruz-Morales P."/>
            <person name="Barona Gomez F."/>
            <person name="Kapil T."/>
        </authorList>
    </citation>
    <scope>NUCLEOTIDE SEQUENCE [LARGE SCALE GENOMIC DNA]</scope>
    <source>
        <strain evidence="8 9">NRRL 5741</strain>
    </source>
</reference>
<comment type="subcellular location">
    <subcellularLocation>
        <location evidence="6">Cell membrane</location>
        <topology evidence="6">Multi-pass membrane protein</topology>
    </subcellularLocation>
    <subcellularLocation>
        <location evidence="1">Membrane</location>
        <topology evidence="1">Multi-pass membrane protein</topology>
    </subcellularLocation>
</comment>
<evidence type="ECO:0000256" key="1">
    <source>
        <dbReference type="ARBA" id="ARBA00004141"/>
    </source>
</evidence>
<dbReference type="Proteomes" id="UP000419138">
    <property type="component" value="Unassembled WGS sequence"/>
</dbReference>
<dbReference type="GO" id="GO:0043190">
    <property type="term" value="C:ATP-binding cassette (ABC) transporter complex"/>
    <property type="evidence" value="ECO:0007669"/>
    <property type="project" value="InterPro"/>
</dbReference>
<keyword evidence="6" id="KW-0813">Transport</keyword>
<dbReference type="PANTHER" id="PTHR43229">
    <property type="entry name" value="NODULATION PROTEIN J"/>
    <property type="match status" value="1"/>
</dbReference>
<feature type="transmembrane region" description="Helical" evidence="6">
    <location>
        <begin position="233"/>
        <end position="254"/>
    </location>
</feature>
<name>A0A646K950_STRJU</name>
<comment type="similarity">
    <text evidence="6">Belongs to the ABC-2 integral membrane protein family.</text>
</comment>
<dbReference type="Pfam" id="PF01061">
    <property type="entry name" value="ABC2_membrane"/>
    <property type="match status" value="1"/>
</dbReference>
<evidence type="ECO:0000313" key="9">
    <source>
        <dbReference type="Proteomes" id="UP000419138"/>
    </source>
</evidence>
<evidence type="ECO:0000256" key="5">
    <source>
        <dbReference type="ARBA" id="ARBA00023251"/>
    </source>
</evidence>
<dbReference type="InterPro" id="IPR013525">
    <property type="entry name" value="ABC2_TM"/>
</dbReference>
<feature type="transmembrane region" description="Helical" evidence="6">
    <location>
        <begin position="103"/>
        <end position="128"/>
    </location>
</feature>
<sequence length="264" mass="27825">MIEAVSDSFALVGRRMRHIRRMPEHLIGVTVMPVASVIVLGYLFGSAMQAPGPGGYEEYIMAGIFAQVMLTNMTTTGVGVVSDLNNGLVDRFRVLPISGSSVLVGRTVADGVLVAWSCAVMTVVGYAIGWRAHNGPLQTLAGFGLLLLMGFAMSWLGALLGLVLRNVETVSAVSGVIMMPLAFLSNAFVPLDGLPGWLRVLAEWNPVSAVVSASRDLFGNERGPTSGAFPAEYPLPTALAVLVALLAVVVPLAGRAYRKASAQR</sequence>
<keyword evidence="6" id="KW-1003">Cell membrane</keyword>
<dbReference type="RefSeq" id="WP_153480784.1">
    <property type="nucleotide sequence ID" value="NZ_JBEPDZ010000013.1"/>
</dbReference>
<comment type="caution">
    <text evidence="8">The sequence shown here is derived from an EMBL/GenBank/DDBJ whole genome shotgun (WGS) entry which is preliminary data.</text>
</comment>
<gene>
    <name evidence="8" type="ORF">FF041_00230</name>
</gene>
<dbReference type="GO" id="GO:0046677">
    <property type="term" value="P:response to antibiotic"/>
    <property type="evidence" value="ECO:0007669"/>
    <property type="project" value="UniProtKB-KW"/>
</dbReference>
<feature type="transmembrane region" description="Helical" evidence="6">
    <location>
        <begin position="140"/>
        <end position="163"/>
    </location>
</feature>
<keyword evidence="3 6" id="KW-1133">Transmembrane helix</keyword>
<feature type="transmembrane region" description="Helical" evidence="6">
    <location>
        <begin position="170"/>
        <end position="189"/>
    </location>
</feature>
<dbReference type="PRINTS" id="PR00164">
    <property type="entry name" value="ABC2TRNSPORT"/>
</dbReference>
<protein>
    <recommendedName>
        <fullName evidence="6">Transport permease protein</fullName>
    </recommendedName>
</protein>
<dbReference type="InterPro" id="IPR047817">
    <property type="entry name" value="ABC2_TM_bact-type"/>
</dbReference>
<dbReference type="InterPro" id="IPR051784">
    <property type="entry name" value="Nod_factor_ABC_transporter"/>
</dbReference>
<keyword evidence="4 6" id="KW-0472">Membrane</keyword>
<keyword evidence="9" id="KW-1185">Reference proteome</keyword>
<organism evidence="8 9">
    <name type="scientific">Streptomyces jumonjinensis</name>
    <dbReference type="NCBI Taxonomy" id="1945"/>
    <lineage>
        <taxon>Bacteria</taxon>
        <taxon>Bacillati</taxon>
        <taxon>Actinomycetota</taxon>
        <taxon>Actinomycetes</taxon>
        <taxon>Kitasatosporales</taxon>
        <taxon>Streptomycetaceae</taxon>
        <taxon>Streptomyces</taxon>
    </lineage>
</organism>
<dbReference type="EMBL" id="VCLA01000002">
    <property type="protein sequence ID" value="MQS98681.1"/>
    <property type="molecule type" value="Genomic_DNA"/>
</dbReference>
<evidence type="ECO:0000256" key="2">
    <source>
        <dbReference type="ARBA" id="ARBA00022692"/>
    </source>
</evidence>
<accession>A0A646K950</accession>
<dbReference type="PROSITE" id="PS51012">
    <property type="entry name" value="ABC_TM2"/>
    <property type="match status" value="1"/>
</dbReference>
<feature type="transmembrane region" description="Helical" evidence="6">
    <location>
        <begin position="25"/>
        <end position="47"/>
    </location>
</feature>
<dbReference type="PANTHER" id="PTHR43229:SF2">
    <property type="entry name" value="NODULATION PROTEIN J"/>
    <property type="match status" value="1"/>
</dbReference>
<evidence type="ECO:0000256" key="6">
    <source>
        <dbReference type="RuleBase" id="RU361157"/>
    </source>
</evidence>